<feature type="domain" description="Iminophenyl-pyruvate dimer synthase" evidence="1">
    <location>
        <begin position="672"/>
        <end position="913"/>
    </location>
</feature>
<evidence type="ECO:0000259" key="1">
    <source>
        <dbReference type="Pfam" id="PF12902"/>
    </source>
</evidence>
<dbReference type="Pfam" id="PF12902">
    <property type="entry name" value="Ferritin-like"/>
    <property type="match status" value="1"/>
</dbReference>
<proteinExistence type="predicted"/>
<dbReference type="InParanoid" id="A0A2T0GYS2"/>
<sequence length="1083" mass="120103">MSVFDVPRLHFAGTAWTSLPTGPRSGLFDVATNTALTEEGPFPLERDPREYQEYLRRRGPAVDARGRRDPDGVFSAGTGPNFAGSGHFRVEAGVVSVETRPGDVRRDDPVVGRGVDMWGHYNEYLATTFNRARVFDIDPSSNWTTTLMVGHFCFGRLDRSLDTGYMVTGPVRGVQPPRWHRFGPAGYGDDNAGWNQPRCVVHQFVVRTVDGLRWLRESAASPAVTRLGSLLRSPGVDGLVVQFGLYDTAPPPEPDSPGRWALHGTIAPWNAEEPRTEPPGRLLTPTGPGAAHLPNLTVEVADGLVTLNMINALAPTAAEAPDPAPPGVADLGDLELRTSGTGERLATLDREHYQHAEVSSGVVTVPAERGSRLAATRGLYLARRDQREPGEALFEELETRVLVDDSAVFVEHARAPDSAEHDHEVTVRTFHLGHPAPAGRVYVRQFHNPRSMPRDETATSPEARPDDVLLVWLRGDHGRWGRECETTPDRTGRSRFTVRGARGGATRLLVSTDPTDGPHDGYERAETATARYDNHDELGYWSTVAWMAVRVLPNHWHLDEIPQEQVTFDVLYRHVFACYEQCYSFMRGGVFSLADRFRVETHPDLIWQMCDPANRDKTYYMPPTRDLTLPQSRLLLKFLRQQREPAATPTPSPVRPREDGGITTRRELVEALRHGVRIELAVMLQYLYAAFSVPTYGAGREHVRTGAWTEEQLRLACGDGGETRDGGIRGTLLEVAREEMIHFLVVNNVLMAVGEPFYVPDIDFGSINHDLMVPLDFALEPLHVGSLQRFVRIEQPEGLDGEAHRTGSPGRSPAGNGVTYDSLSELYAGIRQGLQRVPGLFAVEPGRGGGEHHLFLRGSLNTEHPDYQLEVDDLPSALFAIDFVTEQGEGGVRTTERADTDEQSHYDTFLRLSDLLMAEHSRARRTARAPWTPAHPVVRNPTLRADDRSREHVSDPAARELMLLFNRSYSMMLELMVQHFGQQPDASLRRSTLMNTAIDVMTGVLRPVGELLVTLPSGRPGKTAGPSFELEGVPGFVSRPDVAARVLSARFDELARLAGKCSSLPERVTETLRFLASHYRLDS</sequence>
<name>A0A2T0GYS2_ACTMO</name>
<comment type="caution">
    <text evidence="2">The sequence shown here is derived from an EMBL/GenBank/DDBJ whole genome shotgun (WGS) entry which is preliminary data.</text>
</comment>
<dbReference type="InterPro" id="IPR026820">
    <property type="entry name" value="VioB/RebD_dom"/>
</dbReference>
<dbReference type="Proteomes" id="UP000239352">
    <property type="component" value="Unassembled WGS sequence"/>
</dbReference>
<evidence type="ECO:0000313" key="2">
    <source>
        <dbReference type="EMBL" id="PRW64254.1"/>
    </source>
</evidence>
<dbReference type="RefSeq" id="WP_106113009.1">
    <property type="nucleotide sequence ID" value="NZ_PVSR01000005.1"/>
</dbReference>
<keyword evidence="3" id="KW-1185">Reference proteome</keyword>
<reference evidence="2 3" key="1">
    <citation type="submission" date="2018-03" db="EMBL/GenBank/DDBJ databases">
        <title>Actinopolyspora mortivallis from Sahara, screening for active biomolecules.</title>
        <authorList>
            <person name="Selama O."/>
            <person name="Wellington E.M.H."/>
            <person name="Hacene H."/>
        </authorList>
    </citation>
    <scope>NUCLEOTIDE SEQUENCE [LARGE SCALE GENOMIC DNA]</scope>
    <source>
        <strain evidence="2 3">M5A</strain>
    </source>
</reference>
<dbReference type="Gene3D" id="1.20.1260.10">
    <property type="match status" value="1"/>
</dbReference>
<dbReference type="InterPro" id="IPR012347">
    <property type="entry name" value="Ferritin-like"/>
</dbReference>
<gene>
    <name evidence="2" type="ORF">CEP50_06380</name>
</gene>
<dbReference type="AlphaFoldDB" id="A0A2T0GYS2"/>
<dbReference type="EMBL" id="PVSR01000005">
    <property type="protein sequence ID" value="PRW64254.1"/>
    <property type="molecule type" value="Genomic_DNA"/>
</dbReference>
<protein>
    <submittedName>
        <fullName evidence="2">VioB-polyketide synthase</fullName>
    </submittedName>
</protein>
<accession>A0A2T0GYS2</accession>
<organism evidence="2 3">
    <name type="scientific">Actinopolyspora mortivallis</name>
    <dbReference type="NCBI Taxonomy" id="33906"/>
    <lineage>
        <taxon>Bacteria</taxon>
        <taxon>Bacillati</taxon>
        <taxon>Actinomycetota</taxon>
        <taxon>Actinomycetes</taxon>
        <taxon>Actinopolysporales</taxon>
        <taxon>Actinopolysporaceae</taxon>
        <taxon>Actinopolyspora</taxon>
    </lineage>
</organism>
<evidence type="ECO:0000313" key="3">
    <source>
        <dbReference type="Proteomes" id="UP000239352"/>
    </source>
</evidence>